<evidence type="ECO:0000313" key="8">
    <source>
        <dbReference type="Proteomes" id="UP001165405"/>
    </source>
</evidence>
<keyword evidence="8" id="KW-1185">Reference proteome</keyword>
<evidence type="ECO:0000256" key="2">
    <source>
        <dbReference type="ARBA" id="ARBA00022475"/>
    </source>
</evidence>
<keyword evidence="3 6" id="KW-0812">Transmembrane</keyword>
<dbReference type="EMBL" id="JAKGSG010000025">
    <property type="protein sequence ID" value="MCF4120822.1"/>
    <property type="molecule type" value="Genomic_DNA"/>
</dbReference>
<dbReference type="GO" id="GO:0015171">
    <property type="term" value="F:amino acid transmembrane transporter activity"/>
    <property type="evidence" value="ECO:0007669"/>
    <property type="project" value="TreeGrafter"/>
</dbReference>
<sequence>MTVPEALAGFGLVALLLTILPGLDTALVLRTAITKGRGHAYAAAAGIAAGCFVWGAAAAVGATALLAASRTGYRILTLAGAVYLVWLGIGLLRSALRPRPAAEAAAGEPGGGIWRSFGTGALTNLLNPKVGVFYLATIPQFVPDGVSPLAMGVALGAEHNLIGLAWFTLLVTATGFTRRWLSGRTALRVVDGVTGTVLVGFGAKVALEAR</sequence>
<feature type="transmembrane region" description="Helical" evidence="6">
    <location>
        <begin position="73"/>
        <end position="92"/>
    </location>
</feature>
<organism evidence="7 8">
    <name type="scientific">Antribacter soli</name>
    <dbReference type="NCBI Taxonomy" id="2910976"/>
    <lineage>
        <taxon>Bacteria</taxon>
        <taxon>Bacillati</taxon>
        <taxon>Actinomycetota</taxon>
        <taxon>Actinomycetes</taxon>
        <taxon>Micrococcales</taxon>
        <taxon>Promicromonosporaceae</taxon>
        <taxon>Antribacter</taxon>
    </lineage>
</organism>
<reference evidence="7" key="1">
    <citation type="submission" date="2022-01" db="EMBL/GenBank/DDBJ databases">
        <title>Antribacter sp. nov., isolated from Guizhou of China.</title>
        <authorList>
            <person name="Chengliang C."/>
            <person name="Ya Z."/>
        </authorList>
    </citation>
    <scope>NUCLEOTIDE SEQUENCE</scope>
    <source>
        <strain evidence="7">KLBMP 9083</strain>
    </source>
</reference>
<accession>A0AA41QEU3</accession>
<keyword evidence="4 6" id="KW-1133">Transmembrane helix</keyword>
<protein>
    <submittedName>
        <fullName evidence="7">LysE family translocator</fullName>
    </submittedName>
</protein>
<dbReference type="Pfam" id="PF01810">
    <property type="entry name" value="LysE"/>
    <property type="match status" value="1"/>
</dbReference>
<evidence type="ECO:0000256" key="3">
    <source>
        <dbReference type="ARBA" id="ARBA00022692"/>
    </source>
</evidence>
<comment type="subcellular location">
    <subcellularLocation>
        <location evidence="1">Cell membrane</location>
        <topology evidence="1">Multi-pass membrane protein</topology>
    </subcellularLocation>
</comment>
<evidence type="ECO:0000256" key="5">
    <source>
        <dbReference type="ARBA" id="ARBA00023136"/>
    </source>
</evidence>
<evidence type="ECO:0000256" key="1">
    <source>
        <dbReference type="ARBA" id="ARBA00004651"/>
    </source>
</evidence>
<dbReference type="PANTHER" id="PTHR30086">
    <property type="entry name" value="ARGININE EXPORTER PROTEIN ARGO"/>
    <property type="match status" value="1"/>
</dbReference>
<feature type="transmembrane region" description="Helical" evidence="6">
    <location>
        <begin position="6"/>
        <end position="29"/>
    </location>
</feature>
<dbReference type="Proteomes" id="UP001165405">
    <property type="component" value="Unassembled WGS sequence"/>
</dbReference>
<dbReference type="GO" id="GO:0005886">
    <property type="term" value="C:plasma membrane"/>
    <property type="evidence" value="ECO:0007669"/>
    <property type="project" value="UniProtKB-SubCell"/>
</dbReference>
<dbReference type="AlphaFoldDB" id="A0AA41QEU3"/>
<keyword evidence="5 6" id="KW-0472">Membrane</keyword>
<evidence type="ECO:0000256" key="6">
    <source>
        <dbReference type="SAM" id="Phobius"/>
    </source>
</evidence>
<evidence type="ECO:0000313" key="7">
    <source>
        <dbReference type="EMBL" id="MCF4120822.1"/>
    </source>
</evidence>
<proteinExistence type="predicted"/>
<gene>
    <name evidence="7" type="ORF">L1785_07505</name>
</gene>
<dbReference type="PIRSF" id="PIRSF006324">
    <property type="entry name" value="LeuE"/>
    <property type="match status" value="1"/>
</dbReference>
<dbReference type="PANTHER" id="PTHR30086:SF20">
    <property type="entry name" value="ARGININE EXPORTER PROTEIN ARGO-RELATED"/>
    <property type="match status" value="1"/>
</dbReference>
<comment type="caution">
    <text evidence="7">The sequence shown here is derived from an EMBL/GenBank/DDBJ whole genome shotgun (WGS) entry which is preliminary data.</text>
</comment>
<dbReference type="RefSeq" id="WP_236088596.1">
    <property type="nucleotide sequence ID" value="NZ_JAKGSG010000025.1"/>
</dbReference>
<keyword evidence="2" id="KW-1003">Cell membrane</keyword>
<feature type="transmembrane region" description="Helical" evidence="6">
    <location>
        <begin position="41"/>
        <end position="67"/>
    </location>
</feature>
<dbReference type="InterPro" id="IPR001123">
    <property type="entry name" value="LeuE-type"/>
</dbReference>
<evidence type="ECO:0000256" key="4">
    <source>
        <dbReference type="ARBA" id="ARBA00022989"/>
    </source>
</evidence>
<name>A0AA41QEU3_9MICO</name>